<proteinExistence type="predicted"/>
<evidence type="ECO:0000313" key="2">
    <source>
        <dbReference type="Proteomes" id="UP000689195"/>
    </source>
</evidence>
<protein>
    <submittedName>
        <fullName evidence="1">Uncharacterized protein</fullName>
    </submittedName>
</protein>
<evidence type="ECO:0000313" key="1">
    <source>
        <dbReference type="EMBL" id="CAD8209742.1"/>
    </source>
</evidence>
<reference evidence="1" key="1">
    <citation type="submission" date="2021-01" db="EMBL/GenBank/DDBJ databases">
        <authorList>
            <consortium name="Genoscope - CEA"/>
            <person name="William W."/>
        </authorList>
    </citation>
    <scope>NUCLEOTIDE SEQUENCE</scope>
</reference>
<comment type="caution">
    <text evidence="1">The sequence shown here is derived from an EMBL/GenBank/DDBJ whole genome shotgun (WGS) entry which is preliminary data.</text>
</comment>
<gene>
    <name evidence="1" type="ORF">PPENT_87.1.T1560008</name>
</gene>
<dbReference type="Proteomes" id="UP000689195">
    <property type="component" value="Unassembled WGS sequence"/>
</dbReference>
<accession>A0A8S1YD23</accession>
<organism evidence="1 2">
    <name type="scientific">Paramecium pentaurelia</name>
    <dbReference type="NCBI Taxonomy" id="43138"/>
    <lineage>
        <taxon>Eukaryota</taxon>
        <taxon>Sar</taxon>
        <taxon>Alveolata</taxon>
        <taxon>Ciliophora</taxon>
        <taxon>Intramacronucleata</taxon>
        <taxon>Oligohymenophorea</taxon>
        <taxon>Peniculida</taxon>
        <taxon>Parameciidae</taxon>
        <taxon>Paramecium</taxon>
    </lineage>
</organism>
<name>A0A8S1YD23_9CILI</name>
<keyword evidence="2" id="KW-1185">Reference proteome</keyword>
<sequence length="34" mass="4203">MQDRQREFTIDFSDFQGSYLIYMEEAPAHNKDRY</sequence>
<dbReference type="AlphaFoldDB" id="A0A8S1YD23"/>
<dbReference type="EMBL" id="CAJJDO010000156">
    <property type="protein sequence ID" value="CAD8209742.1"/>
    <property type="molecule type" value="Genomic_DNA"/>
</dbReference>